<dbReference type="InterPro" id="IPR050224">
    <property type="entry name" value="TALE_homeobox"/>
</dbReference>
<evidence type="ECO:0000256" key="4">
    <source>
        <dbReference type="ARBA" id="ARBA00023242"/>
    </source>
</evidence>
<dbReference type="Gene3D" id="1.10.10.60">
    <property type="entry name" value="Homeodomain-like"/>
    <property type="match status" value="1"/>
</dbReference>
<gene>
    <name evidence="9" type="primary">KNAT2</name>
    <name evidence="9" type="ORF">g.36821</name>
</gene>
<dbReference type="SMART" id="SM01188">
    <property type="entry name" value="ELK"/>
    <property type="match status" value="1"/>
</dbReference>
<organism evidence="9">
    <name type="scientific">Anthurium amnicola</name>
    <dbReference type="NCBI Taxonomy" id="1678845"/>
    <lineage>
        <taxon>Eukaryota</taxon>
        <taxon>Viridiplantae</taxon>
        <taxon>Streptophyta</taxon>
        <taxon>Embryophyta</taxon>
        <taxon>Tracheophyta</taxon>
        <taxon>Spermatophyta</taxon>
        <taxon>Magnoliopsida</taxon>
        <taxon>Liliopsida</taxon>
        <taxon>Araceae</taxon>
        <taxon>Pothoideae</taxon>
        <taxon>Potheae</taxon>
        <taxon>Anthurium</taxon>
    </lineage>
</organism>
<evidence type="ECO:0000256" key="1">
    <source>
        <dbReference type="ARBA" id="ARBA00004123"/>
    </source>
</evidence>
<evidence type="ECO:0000313" key="9">
    <source>
        <dbReference type="EMBL" id="JAT46319.1"/>
    </source>
</evidence>
<comment type="similarity">
    <text evidence="6">Belongs to the TALE/KNOX homeobox family.</text>
</comment>
<dbReference type="GO" id="GO:0000981">
    <property type="term" value="F:DNA-binding transcription factor activity, RNA polymerase II-specific"/>
    <property type="evidence" value="ECO:0007669"/>
    <property type="project" value="InterPro"/>
</dbReference>
<dbReference type="InterPro" id="IPR017970">
    <property type="entry name" value="Homeobox_CS"/>
</dbReference>
<dbReference type="Pfam" id="PF03791">
    <property type="entry name" value="KNOX2"/>
    <property type="match status" value="1"/>
</dbReference>
<dbReference type="InterPro" id="IPR005540">
    <property type="entry name" value="KNOX1"/>
</dbReference>
<dbReference type="SMART" id="SM01256">
    <property type="entry name" value="KNOX2"/>
    <property type="match status" value="1"/>
</dbReference>
<dbReference type="InterPro" id="IPR008422">
    <property type="entry name" value="KN_HD"/>
</dbReference>
<dbReference type="Pfam" id="PF05920">
    <property type="entry name" value="Homeobox_KN"/>
    <property type="match status" value="1"/>
</dbReference>
<sequence>MEEGFGLHHHFPHFPVVGAHDQPVAMGGDDPQGLVARIPWLSACSGAVSEASMVAGGGRGGRVVIGGGGGLAAGDQSTACSNSAIKGRIASHPLYPRLLQAYIDCQKVGAPPEVASLLDEIRRESDVKRLDAASSSFLGADPELDHFMGTYCDVLVKYKSDIARPFDEATTFLSSIEVQLSNLCKGSCLASDEVARSSEEEFSEGEIDARDTQMKSEDKDLKEMLLRRYGGCLSSLKQEFSKKKKKGKLPKEARQILLDWWTVHYNWPYPTEADKIALVESTGLNQKQINNWFINQRKRHWKPSENMQFALMDNLSAPMYLGD</sequence>
<feature type="domain" description="Homeobox" evidence="7">
    <location>
        <begin position="240"/>
        <end position="303"/>
    </location>
</feature>
<evidence type="ECO:0000259" key="8">
    <source>
        <dbReference type="PROSITE" id="PS51213"/>
    </source>
</evidence>
<dbReference type="Pfam" id="PF03789">
    <property type="entry name" value="ELK"/>
    <property type="match status" value="1"/>
</dbReference>
<dbReference type="PANTHER" id="PTHR11850">
    <property type="entry name" value="HOMEOBOX PROTEIN TRANSCRIPTION FACTORS"/>
    <property type="match status" value="1"/>
</dbReference>
<dbReference type="InterPro" id="IPR001356">
    <property type="entry name" value="HD"/>
</dbReference>
<dbReference type="CDD" id="cd00086">
    <property type="entry name" value="homeodomain"/>
    <property type="match status" value="1"/>
</dbReference>
<dbReference type="GO" id="GO:0003677">
    <property type="term" value="F:DNA binding"/>
    <property type="evidence" value="ECO:0007669"/>
    <property type="project" value="UniProtKB-UniRule"/>
</dbReference>
<dbReference type="InterPro" id="IPR005539">
    <property type="entry name" value="ELK_dom"/>
</dbReference>
<feature type="domain" description="ELK" evidence="8">
    <location>
        <begin position="220"/>
        <end position="240"/>
    </location>
</feature>
<dbReference type="PROSITE" id="PS50071">
    <property type="entry name" value="HOMEOBOX_2"/>
    <property type="match status" value="1"/>
</dbReference>
<dbReference type="EMBL" id="GDJX01021617">
    <property type="protein sequence ID" value="JAT46319.1"/>
    <property type="molecule type" value="Transcribed_RNA"/>
</dbReference>
<proteinExistence type="inferred from homology"/>
<comment type="subcellular location">
    <subcellularLocation>
        <location evidence="1 5">Nucleus</location>
    </subcellularLocation>
</comment>
<reference evidence="9" key="1">
    <citation type="submission" date="2015-07" db="EMBL/GenBank/DDBJ databases">
        <title>Transcriptome Assembly of Anthurium amnicola.</title>
        <authorList>
            <person name="Suzuki J."/>
        </authorList>
    </citation>
    <scope>NUCLEOTIDE SEQUENCE</scope>
</reference>
<dbReference type="GO" id="GO:0005634">
    <property type="term" value="C:nucleus"/>
    <property type="evidence" value="ECO:0007669"/>
    <property type="project" value="UniProtKB-SubCell"/>
</dbReference>
<dbReference type="PROSITE" id="PS00027">
    <property type="entry name" value="HOMEOBOX_1"/>
    <property type="match status" value="1"/>
</dbReference>
<dbReference type="InterPro" id="IPR009057">
    <property type="entry name" value="Homeodomain-like_sf"/>
</dbReference>
<keyword evidence="4 5" id="KW-0539">Nucleus</keyword>
<dbReference type="SMART" id="SM01255">
    <property type="entry name" value="KNOX1"/>
    <property type="match status" value="1"/>
</dbReference>
<evidence type="ECO:0000259" key="7">
    <source>
        <dbReference type="PROSITE" id="PS50071"/>
    </source>
</evidence>
<dbReference type="PROSITE" id="PS51213">
    <property type="entry name" value="ELK"/>
    <property type="match status" value="1"/>
</dbReference>
<feature type="DNA-binding region" description="Homeobox; TALE-type" evidence="5">
    <location>
        <begin position="241"/>
        <end position="304"/>
    </location>
</feature>
<dbReference type="SUPFAM" id="SSF46689">
    <property type="entry name" value="Homeodomain-like"/>
    <property type="match status" value="1"/>
</dbReference>
<protein>
    <submittedName>
        <fullName evidence="9">Homeobox protein knotted-1-like 2</fullName>
    </submittedName>
</protein>
<dbReference type="SMART" id="SM00389">
    <property type="entry name" value="HOX"/>
    <property type="match status" value="1"/>
</dbReference>
<evidence type="ECO:0000256" key="2">
    <source>
        <dbReference type="ARBA" id="ARBA00023125"/>
    </source>
</evidence>
<name>A0A1D1XVC7_9ARAE</name>
<accession>A0A1D1XVC7</accession>
<evidence type="ECO:0000256" key="3">
    <source>
        <dbReference type="ARBA" id="ARBA00023155"/>
    </source>
</evidence>
<keyword evidence="3 5" id="KW-0371">Homeobox</keyword>
<dbReference type="AlphaFoldDB" id="A0A1D1XVC7"/>
<keyword evidence="2 5" id="KW-0238">DNA-binding</keyword>
<evidence type="ECO:0000256" key="5">
    <source>
        <dbReference type="PROSITE-ProRule" id="PRU00108"/>
    </source>
</evidence>
<evidence type="ECO:0000256" key="6">
    <source>
        <dbReference type="PROSITE-ProRule" id="PRU00559"/>
    </source>
</evidence>
<dbReference type="InterPro" id="IPR005541">
    <property type="entry name" value="KNOX2"/>
</dbReference>
<dbReference type="Pfam" id="PF03790">
    <property type="entry name" value="KNOX1"/>
    <property type="match status" value="1"/>
</dbReference>